<dbReference type="OrthoDB" id="10010998at2759"/>
<dbReference type="EnsemblMetazoa" id="XM_038206477.1">
    <property type="protein sequence ID" value="XP_038062405.1"/>
    <property type="gene ID" value="LOC119732884"/>
</dbReference>
<dbReference type="OMA" id="VRTCSCS"/>
<dbReference type="Proteomes" id="UP000887568">
    <property type="component" value="Unplaced"/>
</dbReference>
<proteinExistence type="predicted"/>
<protein>
    <submittedName>
        <fullName evidence="1">Uncharacterized protein</fullName>
    </submittedName>
</protein>
<evidence type="ECO:0000313" key="1">
    <source>
        <dbReference type="EnsemblMetazoa" id="XP_038062405.1"/>
    </source>
</evidence>
<keyword evidence="2" id="KW-1185">Reference proteome</keyword>
<reference evidence="1" key="1">
    <citation type="submission" date="2022-11" db="UniProtKB">
        <authorList>
            <consortium name="EnsemblMetazoa"/>
        </authorList>
    </citation>
    <scope>IDENTIFICATION</scope>
</reference>
<evidence type="ECO:0000313" key="2">
    <source>
        <dbReference type="Proteomes" id="UP000887568"/>
    </source>
</evidence>
<dbReference type="PANTHER" id="PTHR46579:SF1">
    <property type="entry name" value="F5_8 TYPE C DOMAIN-CONTAINING PROTEIN"/>
    <property type="match status" value="1"/>
</dbReference>
<dbReference type="GeneID" id="119732884"/>
<dbReference type="AlphaFoldDB" id="A0A914AEM8"/>
<organism evidence="1 2">
    <name type="scientific">Patiria miniata</name>
    <name type="common">Bat star</name>
    <name type="synonym">Asterina miniata</name>
    <dbReference type="NCBI Taxonomy" id="46514"/>
    <lineage>
        <taxon>Eukaryota</taxon>
        <taxon>Metazoa</taxon>
        <taxon>Echinodermata</taxon>
        <taxon>Eleutherozoa</taxon>
        <taxon>Asterozoa</taxon>
        <taxon>Asteroidea</taxon>
        <taxon>Valvatacea</taxon>
        <taxon>Valvatida</taxon>
        <taxon>Asterinidae</taxon>
        <taxon>Patiria</taxon>
    </lineage>
</organism>
<sequence>MAGFLRPCMTSLKQLENGVKLKIDESEVNFKAILLSSTCDLPARACVCSMNQYNGSCSCIKCKQTGKVVKVGKGSTRVFPPDMDNLVGPARTDESVCADALAVTQLKSPVDGIKGPSWFSYLKFYSFVNGTAIDYMHGVLLGVTKSLQALWFSTKYSAQGFSISKQIDVVNKCLLQIKPPNYMSRLPRSLSDSKYLKASQWKHWLLYFAPAVLYGILLPEYYSNFLLLSEAVFLLLQDSVSLEDVNRSRLMLARFVAIFPTMYTEAKMTLNVHQLLHLPDQVLNLGPMWSVSCFPFEDANGFLLQLFNGTQHVDKHIAHAIAVIQKIPELMPAIEKNTPAHDLYNRIKRKCLKHKGSFLENGVYLVGASKMVNDLSCSFRCAITDKLGSPIGRIISFKRANILGDIFHSKAYTRVRLRNSYTVSFEEDNAVLCGFIEIFLQVSIECQCMGKCYCTPTHFAMIRNLPVLENHRGISYLKKVCETSQDKISAVPLKKIRRKCVFIDVTESNLKLVCTVPNIIEKD</sequence>
<accession>A0A914AEM8</accession>
<dbReference type="PANTHER" id="PTHR46579">
    <property type="entry name" value="F5/8 TYPE C DOMAIN-CONTAINING PROTEIN-RELATED"/>
    <property type="match status" value="1"/>
</dbReference>
<dbReference type="RefSeq" id="XP_038062405.1">
    <property type="nucleotide sequence ID" value="XM_038206477.1"/>
</dbReference>
<name>A0A914AEM8_PATMI</name>